<dbReference type="GO" id="GO:0003682">
    <property type="term" value="F:chromatin binding"/>
    <property type="evidence" value="ECO:0007669"/>
    <property type="project" value="TreeGrafter"/>
</dbReference>
<sequence>MASGGRSAEDEGLFCEDWTGREELQLLDTVDEFGYGNWSSVSEKMGRPAEECRGHYNRVYLDQPHPQLPVLHPLATPQPSQSELISSVNNRGEDPVPPYYWGVEIGCYMPHRGDFAVEPLNSAEWLISDLECDADNEDGDDLMTALKLAAVRIYWAKVKERAFRKWVVREYGLIDLRKQMATDKIRLTRNQLAIKRLLRPFMRFMPPQTAFTLLQSLYLEEELKEDMRQLKTYRENGITTRQGAELCEELRRRRRHQRQQHGDALKNACTPEESLFSQLVLRKPEEKATVREKAVGSQDISRLSGVERLSAEERELCQTCRLHPEALLGYMAQLEGEGQRYGQLRLADARRLLKIDVNKTRKIFNYLVSHGRISCQ</sequence>
<keyword evidence="7" id="KW-1185">Reference proteome</keyword>
<feature type="domain" description="HTH myb-type" evidence="5">
    <location>
        <begin position="18"/>
        <end position="64"/>
    </location>
</feature>
<dbReference type="PROSITE" id="PS50934">
    <property type="entry name" value="SWIRM"/>
    <property type="match status" value="1"/>
</dbReference>
<dbReference type="InterPro" id="IPR017884">
    <property type="entry name" value="SANT_dom"/>
</dbReference>
<evidence type="ECO:0000259" key="2">
    <source>
        <dbReference type="PROSITE" id="PS50090"/>
    </source>
</evidence>
<dbReference type="InterPro" id="IPR017930">
    <property type="entry name" value="Myb_dom"/>
</dbReference>
<dbReference type="Gene3D" id="1.10.10.10">
    <property type="entry name" value="Winged helix-like DNA-binding domain superfamily/Winged helix DNA-binding domain"/>
    <property type="match status" value="1"/>
</dbReference>
<dbReference type="GO" id="GO:0006357">
    <property type="term" value="P:regulation of transcription by RNA polymerase II"/>
    <property type="evidence" value="ECO:0007669"/>
    <property type="project" value="TreeGrafter"/>
</dbReference>
<feature type="domain" description="SANT" evidence="4">
    <location>
        <begin position="13"/>
        <end position="64"/>
    </location>
</feature>
<dbReference type="SMART" id="SM00717">
    <property type="entry name" value="SANT"/>
    <property type="match status" value="1"/>
</dbReference>
<organism evidence="6 7">
    <name type="scientific">Geodia barretti</name>
    <name type="common">Barrett's horny sponge</name>
    <dbReference type="NCBI Taxonomy" id="519541"/>
    <lineage>
        <taxon>Eukaryota</taxon>
        <taxon>Metazoa</taxon>
        <taxon>Porifera</taxon>
        <taxon>Demospongiae</taxon>
        <taxon>Heteroscleromorpha</taxon>
        <taxon>Tetractinellida</taxon>
        <taxon>Astrophorina</taxon>
        <taxon>Geodiidae</taxon>
        <taxon>Geodia</taxon>
    </lineage>
</organism>
<dbReference type="PANTHER" id="PTHR12374:SF20">
    <property type="entry name" value="TRANSCRIPTIONAL ADAPTER 2-ALPHA"/>
    <property type="match status" value="1"/>
</dbReference>
<dbReference type="SUPFAM" id="SSF46689">
    <property type="entry name" value="Homeodomain-like"/>
    <property type="match status" value="2"/>
</dbReference>
<evidence type="ECO:0000256" key="1">
    <source>
        <dbReference type="ARBA" id="ARBA00023242"/>
    </source>
</evidence>
<evidence type="ECO:0000259" key="4">
    <source>
        <dbReference type="PROSITE" id="PS51293"/>
    </source>
</evidence>
<dbReference type="InterPro" id="IPR001005">
    <property type="entry name" value="SANT/Myb"/>
</dbReference>
<accession>A0AA35TCS4</accession>
<reference evidence="6" key="1">
    <citation type="submission" date="2023-03" db="EMBL/GenBank/DDBJ databases">
        <authorList>
            <person name="Steffen K."/>
            <person name="Cardenas P."/>
        </authorList>
    </citation>
    <scope>NUCLEOTIDE SEQUENCE</scope>
</reference>
<dbReference type="InterPro" id="IPR055141">
    <property type="entry name" value="TADA2A_B-like_dom"/>
</dbReference>
<dbReference type="Pfam" id="PF00249">
    <property type="entry name" value="Myb_DNA-binding"/>
    <property type="match status" value="1"/>
</dbReference>
<dbReference type="GO" id="GO:0005634">
    <property type="term" value="C:nucleus"/>
    <property type="evidence" value="ECO:0007669"/>
    <property type="project" value="TreeGrafter"/>
</dbReference>
<evidence type="ECO:0000259" key="3">
    <source>
        <dbReference type="PROSITE" id="PS50934"/>
    </source>
</evidence>
<proteinExistence type="predicted"/>
<keyword evidence="1" id="KW-0539">Nucleus</keyword>
<feature type="domain" description="Myb-like" evidence="2">
    <location>
        <begin position="18"/>
        <end position="60"/>
    </location>
</feature>
<dbReference type="Gene3D" id="1.10.10.60">
    <property type="entry name" value="Homeodomain-like"/>
    <property type="match status" value="1"/>
</dbReference>
<evidence type="ECO:0000259" key="5">
    <source>
        <dbReference type="PROSITE" id="PS51294"/>
    </source>
</evidence>
<dbReference type="FunFam" id="1.10.10.10:FF:000087">
    <property type="entry name" value="Transcriptional adapter 2"/>
    <property type="match status" value="1"/>
</dbReference>
<dbReference type="PROSITE" id="PS50090">
    <property type="entry name" value="MYB_LIKE"/>
    <property type="match status" value="1"/>
</dbReference>
<evidence type="ECO:0000313" key="6">
    <source>
        <dbReference type="EMBL" id="CAI8045920.1"/>
    </source>
</evidence>
<comment type="caution">
    <text evidence="6">The sequence shown here is derived from an EMBL/GenBank/DDBJ whole genome shotgun (WGS) entry which is preliminary data.</text>
</comment>
<protein>
    <submittedName>
        <fullName evidence="6">Transcriptional adapter 2-alpha</fullName>
    </submittedName>
</protein>
<dbReference type="Pfam" id="PF22941">
    <property type="entry name" value="TADA2A-like_3rd"/>
    <property type="match status" value="1"/>
</dbReference>
<dbReference type="Proteomes" id="UP001174909">
    <property type="component" value="Unassembled WGS sequence"/>
</dbReference>
<evidence type="ECO:0000313" key="7">
    <source>
        <dbReference type="Proteomes" id="UP001174909"/>
    </source>
</evidence>
<dbReference type="InterPro" id="IPR036388">
    <property type="entry name" value="WH-like_DNA-bd_sf"/>
</dbReference>
<dbReference type="GO" id="GO:0140672">
    <property type="term" value="C:ATAC complex"/>
    <property type="evidence" value="ECO:0007669"/>
    <property type="project" value="UniProtKB-ARBA"/>
</dbReference>
<dbReference type="GO" id="GO:0006338">
    <property type="term" value="P:chromatin remodeling"/>
    <property type="evidence" value="ECO:0007669"/>
    <property type="project" value="TreeGrafter"/>
</dbReference>
<dbReference type="PROSITE" id="PS51294">
    <property type="entry name" value="HTH_MYB"/>
    <property type="match status" value="1"/>
</dbReference>
<name>A0AA35TCS4_GEOBA</name>
<dbReference type="PANTHER" id="PTHR12374">
    <property type="entry name" value="TRANSCRIPTIONAL ADAPTOR 2 ADA2 -RELATED"/>
    <property type="match status" value="1"/>
</dbReference>
<dbReference type="CDD" id="cd00167">
    <property type="entry name" value="SANT"/>
    <property type="match status" value="1"/>
</dbReference>
<dbReference type="PROSITE" id="PS51293">
    <property type="entry name" value="SANT"/>
    <property type="match status" value="1"/>
</dbReference>
<dbReference type="InterPro" id="IPR007526">
    <property type="entry name" value="SWIRM"/>
</dbReference>
<dbReference type="EMBL" id="CASHTH010003511">
    <property type="protein sequence ID" value="CAI8045920.1"/>
    <property type="molecule type" value="Genomic_DNA"/>
</dbReference>
<feature type="domain" description="SWIRM" evidence="3">
    <location>
        <begin position="289"/>
        <end position="376"/>
    </location>
</feature>
<dbReference type="InterPro" id="IPR009057">
    <property type="entry name" value="Homeodomain-like_sf"/>
</dbReference>
<gene>
    <name evidence="6" type="ORF">GBAR_LOCUS25386</name>
</gene>
<dbReference type="GO" id="GO:0003713">
    <property type="term" value="F:transcription coactivator activity"/>
    <property type="evidence" value="ECO:0007669"/>
    <property type="project" value="TreeGrafter"/>
</dbReference>
<dbReference type="AlphaFoldDB" id="A0AA35TCS4"/>